<dbReference type="RefSeq" id="XP_018294663.1">
    <property type="nucleotide sequence ID" value="XM_018438272.1"/>
</dbReference>
<dbReference type="Pfam" id="PF12799">
    <property type="entry name" value="LRR_4"/>
    <property type="match status" value="1"/>
</dbReference>
<keyword evidence="3" id="KW-0472">Membrane</keyword>
<evidence type="ECO:0000256" key="1">
    <source>
        <dbReference type="ARBA" id="ARBA00022614"/>
    </source>
</evidence>
<dbReference type="Pfam" id="PF00560">
    <property type="entry name" value="LRR_1"/>
    <property type="match status" value="1"/>
</dbReference>
<keyword evidence="3" id="KW-0812">Transmembrane</keyword>
<dbReference type="InterPro" id="IPR001611">
    <property type="entry name" value="Leu-rich_rpt"/>
</dbReference>
<dbReference type="InterPro" id="IPR032675">
    <property type="entry name" value="LRR_dom_sf"/>
</dbReference>
<keyword evidence="1" id="KW-0433">Leucine-rich repeat</keyword>
<keyword evidence="2" id="KW-0677">Repeat</keyword>
<dbReference type="EMBL" id="KV440975">
    <property type="protein sequence ID" value="OAD76623.1"/>
    <property type="molecule type" value="Genomic_DNA"/>
</dbReference>
<dbReference type="Proteomes" id="UP000077315">
    <property type="component" value="Unassembled WGS sequence"/>
</dbReference>
<dbReference type="GeneID" id="28999178"/>
<organism evidence="4 5">
    <name type="scientific">Phycomyces blakesleeanus (strain ATCC 8743b / DSM 1359 / FGSC 10004 / NBRC 33097 / NRRL 1555)</name>
    <dbReference type="NCBI Taxonomy" id="763407"/>
    <lineage>
        <taxon>Eukaryota</taxon>
        <taxon>Fungi</taxon>
        <taxon>Fungi incertae sedis</taxon>
        <taxon>Mucoromycota</taxon>
        <taxon>Mucoromycotina</taxon>
        <taxon>Mucoromycetes</taxon>
        <taxon>Mucorales</taxon>
        <taxon>Phycomycetaceae</taxon>
        <taxon>Phycomyces</taxon>
    </lineage>
</organism>
<reference evidence="5" key="1">
    <citation type="submission" date="2015-06" db="EMBL/GenBank/DDBJ databases">
        <title>Expansion of signal transduction pathways in fungi by whole-genome duplication.</title>
        <authorList>
            <consortium name="DOE Joint Genome Institute"/>
            <person name="Corrochano L.M."/>
            <person name="Kuo A."/>
            <person name="Marcet-Houben M."/>
            <person name="Polaino S."/>
            <person name="Salamov A."/>
            <person name="Villalobos J.M."/>
            <person name="Alvarez M.I."/>
            <person name="Avalos J."/>
            <person name="Benito E.P."/>
            <person name="Benoit I."/>
            <person name="Burger G."/>
            <person name="Camino L.P."/>
            <person name="Canovas D."/>
            <person name="Cerda-Olmedo E."/>
            <person name="Cheng J.-F."/>
            <person name="Dominguez A."/>
            <person name="Elias M."/>
            <person name="Eslava A.P."/>
            <person name="Glaser F."/>
            <person name="Grimwood J."/>
            <person name="Gutierrez G."/>
            <person name="Heitman J."/>
            <person name="Henrissat B."/>
            <person name="Iturriaga E.A."/>
            <person name="Lang B.F."/>
            <person name="Lavin J.L."/>
            <person name="Lee S."/>
            <person name="Li W."/>
            <person name="Lindquist E."/>
            <person name="Lopez-Garcia S."/>
            <person name="Luque E.M."/>
            <person name="Marcos A.T."/>
            <person name="Martin J."/>
            <person name="McCluskey K."/>
            <person name="Medina H.R."/>
            <person name="Miralles-Duran A."/>
            <person name="Miyazaki A."/>
            <person name="Munoz-Torres E."/>
            <person name="Oguiza J.A."/>
            <person name="Ohm R."/>
            <person name="Olmedo M."/>
            <person name="Orejas M."/>
            <person name="Ortiz-Castellanos L."/>
            <person name="Pisabarro A.G."/>
            <person name="Rodriguez-Romero J."/>
            <person name="Ruiz-Herrera J."/>
            <person name="Ruiz-Vazquez R."/>
            <person name="Sanz C."/>
            <person name="Schackwitz W."/>
            <person name="Schmutz J."/>
            <person name="Shahriari M."/>
            <person name="Shelest E."/>
            <person name="Silva-Franco F."/>
            <person name="Soanes D."/>
            <person name="Syed K."/>
            <person name="Tagua V.G."/>
            <person name="Talbot N.J."/>
            <person name="Thon M."/>
            <person name="De vries R.P."/>
            <person name="Wiebenga A."/>
            <person name="Yadav J.S."/>
            <person name="Braun E.L."/>
            <person name="Baker S."/>
            <person name="Garre V."/>
            <person name="Horwitz B."/>
            <person name="Torres-Martinez S."/>
            <person name="Idnurm A."/>
            <person name="Herrera-Estrella A."/>
            <person name="Gabaldon T."/>
            <person name="Grigoriev I.V."/>
        </authorList>
    </citation>
    <scope>NUCLEOTIDE SEQUENCE [LARGE SCALE GENOMIC DNA]</scope>
    <source>
        <strain evidence="5">NRRL 1555(-)</strain>
    </source>
</reference>
<name>A0A162UNN1_PHYB8</name>
<proteinExistence type="predicted"/>
<dbReference type="InParanoid" id="A0A162UNN1"/>
<feature type="transmembrane region" description="Helical" evidence="3">
    <location>
        <begin position="68"/>
        <end position="91"/>
    </location>
</feature>
<dbReference type="SUPFAM" id="SSF52058">
    <property type="entry name" value="L domain-like"/>
    <property type="match status" value="1"/>
</dbReference>
<evidence type="ECO:0000313" key="4">
    <source>
        <dbReference type="EMBL" id="OAD76623.1"/>
    </source>
</evidence>
<dbReference type="InterPro" id="IPR050216">
    <property type="entry name" value="LRR_domain-containing"/>
</dbReference>
<evidence type="ECO:0000256" key="2">
    <source>
        <dbReference type="ARBA" id="ARBA00022737"/>
    </source>
</evidence>
<gene>
    <name evidence="4" type="ORF">PHYBLDRAFT_180159</name>
</gene>
<dbReference type="STRING" id="763407.A0A162UNN1"/>
<dbReference type="PANTHER" id="PTHR48051">
    <property type="match status" value="1"/>
</dbReference>
<dbReference type="VEuPathDB" id="FungiDB:PHYBLDRAFT_180159"/>
<dbReference type="OrthoDB" id="660555at2759"/>
<dbReference type="SMART" id="SM00365">
    <property type="entry name" value="LRR_SD22"/>
    <property type="match status" value="3"/>
</dbReference>
<dbReference type="PROSITE" id="PS51450">
    <property type="entry name" value="LRR"/>
    <property type="match status" value="3"/>
</dbReference>
<dbReference type="Gene3D" id="3.80.10.10">
    <property type="entry name" value="Ribonuclease Inhibitor"/>
    <property type="match status" value="1"/>
</dbReference>
<dbReference type="GO" id="GO:0005737">
    <property type="term" value="C:cytoplasm"/>
    <property type="evidence" value="ECO:0007669"/>
    <property type="project" value="TreeGrafter"/>
</dbReference>
<dbReference type="InterPro" id="IPR003591">
    <property type="entry name" value="Leu-rich_rpt_typical-subtyp"/>
</dbReference>
<evidence type="ECO:0000256" key="3">
    <source>
        <dbReference type="SAM" id="Phobius"/>
    </source>
</evidence>
<dbReference type="SMART" id="SM00369">
    <property type="entry name" value="LRR_TYP"/>
    <property type="match status" value="5"/>
</dbReference>
<sequence>MSQNIRPYQPSDNEAIRKLYIDKEKKLENKRIFRAMLESSLVQWSWPMGIVGIAGYNMTTTGYAARQLMMLFCLETTIWSAGLGLAWYFYLKKRYRRAISRRSNNVLRNLTATDGPKSGSWVMERKDRIIGAVGIQYEDDEGKIQSLTSGDKQAELALVQSAIKFAKKKEIKVIIKRGNDTTWSDRCRPTIPLIIDPTDHEHPINHLFSPTALVPDLTYVDKTYYASHSPFSFPSIFLRCLSRSMQDISTRFSEKNFTPTINTIIFNKALSMLRSISHLDLNHARLFILPSQISRLTRLTFLDLSHNQLETLPESICYLKHLQHLNLANNRIPELPSVVQFFVKLNHLDLSNNPLEELSANIARLTQLTMLDLTGTNISNVPSELLRLTRVSVRVDNCPNIAERSVSFYQTLKYDPPSLLEICSRIVMRPLLLDSATKKKMVSQRTLDSTFSLIPQNVKDFLSSPKACSFCEGPYFKACVLRYRIVQRHDDTYLPVEYRLCSAHWSDEDDRLLTMFAEQPITMIPRLRKRRELRYTVPNF</sequence>
<protein>
    <submittedName>
        <fullName evidence="4">Uncharacterized protein</fullName>
    </submittedName>
</protein>
<dbReference type="PRINTS" id="PR00019">
    <property type="entry name" value="LEURICHRPT"/>
</dbReference>
<evidence type="ECO:0000313" key="5">
    <source>
        <dbReference type="Proteomes" id="UP000077315"/>
    </source>
</evidence>
<dbReference type="PANTHER" id="PTHR48051:SF1">
    <property type="entry name" value="RAS SUPPRESSOR PROTEIN 1"/>
    <property type="match status" value="1"/>
</dbReference>
<dbReference type="AlphaFoldDB" id="A0A162UNN1"/>
<keyword evidence="3" id="KW-1133">Transmembrane helix</keyword>
<dbReference type="SMART" id="SM00364">
    <property type="entry name" value="LRR_BAC"/>
    <property type="match status" value="3"/>
</dbReference>
<accession>A0A162UNN1</accession>
<keyword evidence="5" id="KW-1185">Reference proteome</keyword>
<dbReference type="InterPro" id="IPR025875">
    <property type="entry name" value="Leu-rich_rpt_4"/>
</dbReference>